<dbReference type="AlphaFoldDB" id="A0A6N4XAU1"/>
<keyword evidence="2" id="KW-1185">Reference proteome</keyword>
<reference evidence="1 2" key="1">
    <citation type="submission" date="2020-01" db="EMBL/GenBank/DDBJ databases">
        <authorList>
            <person name="Rodrigo-Torres L."/>
            <person name="Arahal R. D."/>
            <person name="Lucena T."/>
        </authorList>
    </citation>
    <scope>NUCLEOTIDE SEQUENCE [LARGE SCALE GENOMIC DNA]</scope>
    <source>
        <strain evidence="1 2">CECT 9293</strain>
    </source>
</reference>
<accession>A0A6N4XAU1</accession>
<name>A0A6N4XAU1_9FLAO</name>
<organism evidence="1 2">
    <name type="scientific">Chryseobacterium potabilaquae</name>
    <dbReference type="NCBI Taxonomy" id="2675057"/>
    <lineage>
        <taxon>Bacteria</taxon>
        <taxon>Pseudomonadati</taxon>
        <taxon>Bacteroidota</taxon>
        <taxon>Flavobacteriia</taxon>
        <taxon>Flavobacteriales</taxon>
        <taxon>Weeksellaceae</taxon>
        <taxon>Chryseobacterium group</taxon>
        <taxon>Chryseobacterium</taxon>
    </lineage>
</organism>
<evidence type="ECO:0000313" key="1">
    <source>
        <dbReference type="EMBL" id="CAA7196840.1"/>
    </source>
</evidence>
<evidence type="ECO:0000313" key="2">
    <source>
        <dbReference type="Proteomes" id="UP000445144"/>
    </source>
</evidence>
<gene>
    <name evidence="1" type="ORF">CHRY9293_02907</name>
</gene>
<protein>
    <submittedName>
        <fullName evidence="1">Uncharacterized protein</fullName>
    </submittedName>
</protein>
<proteinExistence type="predicted"/>
<dbReference type="EMBL" id="CACVBR010000032">
    <property type="protein sequence ID" value="CAA7196840.1"/>
    <property type="molecule type" value="Genomic_DNA"/>
</dbReference>
<dbReference type="Proteomes" id="UP000445144">
    <property type="component" value="Unassembled WGS sequence"/>
</dbReference>
<sequence>MEDTDIMPYGLHKGKQMQDVPAEYLLLLYEEEKCTEPVKEYIKDNLQVLEIEIERNQKNI</sequence>